<feature type="binding site" evidence="6">
    <location>
        <begin position="137"/>
        <end position="140"/>
    </location>
    <ligand>
        <name>FMN</name>
        <dbReference type="ChEBI" id="CHEBI:58210"/>
    </ligand>
</feature>
<evidence type="ECO:0000256" key="6">
    <source>
        <dbReference type="HAMAP-Rule" id="MF_01216"/>
    </source>
</evidence>
<keyword evidence="4 6" id="KW-0520">NAD</keyword>
<evidence type="ECO:0000256" key="5">
    <source>
        <dbReference type="ARBA" id="ARBA00048542"/>
    </source>
</evidence>
<dbReference type="AlphaFoldDB" id="A0A3D0KCP4"/>
<dbReference type="GO" id="GO:0016655">
    <property type="term" value="F:oxidoreductase activity, acting on NAD(P)H, quinone or similar compound as acceptor"/>
    <property type="evidence" value="ECO:0007669"/>
    <property type="project" value="InterPro"/>
</dbReference>
<dbReference type="EC" id="1.7.1.17" evidence="6"/>
<comment type="cofactor">
    <cofactor evidence="6">
        <name>FMN</name>
        <dbReference type="ChEBI" id="CHEBI:58210"/>
    </cofactor>
    <text evidence="6">Binds 1 FMN per subunit.</text>
</comment>
<dbReference type="Gene3D" id="3.40.50.360">
    <property type="match status" value="1"/>
</dbReference>
<keyword evidence="1 6" id="KW-0285">Flavoprotein</keyword>
<name>A0A3D0KCP4_9GAMM</name>
<accession>A0A3D0KCP4</accession>
<dbReference type="EC" id="1.6.5.-" evidence="6"/>
<dbReference type="HAMAP" id="MF_01216">
    <property type="entry name" value="Azoreductase_type1"/>
    <property type="match status" value="1"/>
</dbReference>
<dbReference type="GO" id="GO:0009055">
    <property type="term" value="F:electron transfer activity"/>
    <property type="evidence" value="ECO:0007669"/>
    <property type="project" value="UniProtKB-UniRule"/>
</dbReference>
<evidence type="ECO:0000256" key="1">
    <source>
        <dbReference type="ARBA" id="ARBA00022630"/>
    </source>
</evidence>
<dbReference type="GO" id="GO:0010181">
    <property type="term" value="F:FMN binding"/>
    <property type="evidence" value="ECO:0007669"/>
    <property type="project" value="UniProtKB-UniRule"/>
</dbReference>
<feature type="domain" description="Flavodoxin-like fold" evidence="7">
    <location>
        <begin position="3"/>
        <end position="192"/>
    </location>
</feature>
<keyword evidence="2 6" id="KW-0288">FMN</keyword>
<comment type="function">
    <text evidence="6">Quinone reductase that provides resistance to thiol-specific stress caused by electrophilic quinones.</text>
</comment>
<comment type="caution">
    <text evidence="6">Lacks conserved residue(s) required for the propagation of feature annotation.</text>
</comment>
<comment type="catalytic activity">
    <reaction evidence="6">
        <text>2 a quinone + NADH + H(+) = 2 a 1,4-benzosemiquinone + NAD(+)</text>
        <dbReference type="Rhea" id="RHEA:65952"/>
        <dbReference type="ChEBI" id="CHEBI:15378"/>
        <dbReference type="ChEBI" id="CHEBI:57540"/>
        <dbReference type="ChEBI" id="CHEBI:57945"/>
        <dbReference type="ChEBI" id="CHEBI:132124"/>
        <dbReference type="ChEBI" id="CHEBI:134225"/>
    </reaction>
</comment>
<comment type="similarity">
    <text evidence="6">Belongs to the azoreductase type 1 family.</text>
</comment>
<comment type="function">
    <text evidence="6">Also exhibits azoreductase activity. Catalyzes the reductive cleavage of the azo bond in aromatic azo compounds to the corresponding amines.</text>
</comment>
<evidence type="ECO:0000313" key="8">
    <source>
        <dbReference type="EMBL" id="HCA01273.1"/>
    </source>
</evidence>
<dbReference type="PANTHER" id="PTHR43741:SF4">
    <property type="entry name" value="FMN-DEPENDENT NADH:QUINONE OXIDOREDUCTASE"/>
    <property type="match status" value="1"/>
</dbReference>
<evidence type="ECO:0000259" key="7">
    <source>
        <dbReference type="Pfam" id="PF02525"/>
    </source>
</evidence>
<protein>
    <recommendedName>
        <fullName evidence="6">FMN dependent NADH:quinone oxidoreductase</fullName>
        <ecNumber evidence="6">1.6.5.-</ecNumber>
    </recommendedName>
    <alternativeName>
        <fullName evidence="6">Azo-dye reductase</fullName>
    </alternativeName>
    <alternativeName>
        <fullName evidence="6">FMN-dependent NADH-azo compound oxidoreductase</fullName>
    </alternativeName>
    <alternativeName>
        <fullName evidence="6">FMN-dependent NADH-azoreductase</fullName>
        <ecNumber evidence="6">1.7.1.17</ecNumber>
    </alternativeName>
</protein>
<dbReference type="InterPro" id="IPR050104">
    <property type="entry name" value="FMN-dep_NADH:Q_OxRdtase_AzoR1"/>
</dbReference>
<sequence>MHNTLFVHASPHGKHALGYRLAQKILAEETARNSNVGLIERDLVAAPLSPLTHHYSSALLSHNIGDRVNTALSESEQLIRELEQSNRLLIALPMHNFSVPAALKLWIDHVVRINRTFIVSEGKQGLLHDRPTTVLVSAGGMLQGDNPQPDFLTPYLTLILNTIGIRDVHFVYLQGLVFGETAIAKAWQQAQTTLIEAGVLTNDVSSI</sequence>
<evidence type="ECO:0000256" key="2">
    <source>
        <dbReference type="ARBA" id="ARBA00022643"/>
    </source>
</evidence>
<dbReference type="SUPFAM" id="SSF52218">
    <property type="entry name" value="Flavoproteins"/>
    <property type="match status" value="1"/>
</dbReference>
<comment type="caution">
    <text evidence="8">The sequence shown here is derived from an EMBL/GenBank/DDBJ whole genome shotgun (WGS) entry which is preliminary data.</text>
</comment>
<dbReference type="GO" id="GO:0016652">
    <property type="term" value="F:oxidoreductase activity, acting on NAD(P)H as acceptor"/>
    <property type="evidence" value="ECO:0007669"/>
    <property type="project" value="UniProtKB-UniRule"/>
</dbReference>
<dbReference type="PANTHER" id="PTHR43741">
    <property type="entry name" value="FMN-DEPENDENT NADH-AZOREDUCTASE 1"/>
    <property type="match status" value="1"/>
</dbReference>
<dbReference type="EMBL" id="DOTR01000018">
    <property type="protein sequence ID" value="HCA01273.1"/>
    <property type="molecule type" value="Genomic_DNA"/>
</dbReference>
<evidence type="ECO:0000256" key="4">
    <source>
        <dbReference type="ARBA" id="ARBA00023027"/>
    </source>
</evidence>
<comment type="catalytic activity">
    <reaction evidence="5">
        <text>N,N-dimethyl-1,4-phenylenediamine + anthranilate + 2 NAD(+) = 2-(4-dimethylaminophenyl)diazenylbenzoate + 2 NADH + 2 H(+)</text>
        <dbReference type="Rhea" id="RHEA:55872"/>
        <dbReference type="ChEBI" id="CHEBI:15378"/>
        <dbReference type="ChEBI" id="CHEBI:15783"/>
        <dbReference type="ChEBI" id="CHEBI:16567"/>
        <dbReference type="ChEBI" id="CHEBI:57540"/>
        <dbReference type="ChEBI" id="CHEBI:57945"/>
        <dbReference type="ChEBI" id="CHEBI:71579"/>
        <dbReference type="EC" id="1.7.1.17"/>
    </reaction>
    <physiologicalReaction direction="right-to-left" evidence="5">
        <dbReference type="Rhea" id="RHEA:55874"/>
    </physiologicalReaction>
</comment>
<dbReference type="InterPro" id="IPR003680">
    <property type="entry name" value="Flavodoxin_fold"/>
</dbReference>
<gene>
    <name evidence="6" type="primary">azoR</name>
    <name evidence="8" type="ORF">DEO68_03620</name>
</gene>
<keyword evidence="3 6" id="KW-0560">Oxidoreductase</keyword>
<dbReference type="InterPro" id="IPR029039">
    <property type="entry name" value="Flavoprotein-like_sf"/>
</dbReference>
<comment type="subunit">
    <text evidence="6">Homodimer.</text>
</comment>
<dbReference type="Pfam" id="PF02525">
    <property type="entry name" value="Flavodoxin_2"/>
    <property type="match status" value="1"/>
</dbReference>
<feature type="binding site" evidence="6">
    <location>
        <position position="10"/>
    </location>
    <ligand>
        <name>FMN</name>
        <dbReference type="ChEBI" id="CHEBI:58210"/>
    </ligand>
</feature>
<organism evidence="8">
    <name type="scientific">Halomonas campaniensis</name>
    <dbReference type="NCBI Taxonomy" id="213554"/>
    <lineage>
        <taxon>Bacteria</taxon>
        <taxon>Pseudomonadati</taxon>
        <taxon>Pseudomonadota</taxon>
        <taxon>Gammaproteobacteria</taxon>
        <taxon>Oceanospirillales</taxon>
        <taxon>Halomonadaceae</taxon>
        <taxon>Halomonas</taxon>
    </lineage>
</organism>
<evidence type="ECO:0000256" key="3">
    <source>
        <dbReference type="ARBA" id="ARBA00023002"/>
    </source>
</evidence>
<proteinExistence type="inferred from homology"/>
<reference evidence="8" key="1">
    <citation type="journal article" date="2018" name="Nat. Biotechnol.">
        <title>A standardized bacterial taxonomy based on genome phylogeny substantially revises the tree of life.</title>
        <authorList>
            <person name="Parks D.H."/>
            <person name="Chuvochina M."/>
            <person name="Waite D.W."/>
            <person name="Rinke C."/>
            <person name="Skarshewski A."/>
            <person name="Chaumeil P.A."/>
            <person name="Hugenholtz P."/>
        </authorList>
    </citation>
    <scope>NUCLEOTIDE SEQUENCE [LARGE SCALE GENOMIC DNA]</scope>
    <source>
        <strain evidence="8">UBA11284</strain>
    </source>
</reference>
<dbReference type="InterPro" id="IPR023048">
    <property type="entry name" value="NADH:quinone_OxRdtase_FMN_depd"/>
</dbReference>